<dbReference type="InterPro" id="IPR050744">
    <property type="entry name" value="AI-2_Isomerase_LsrG"/>
</dbReference>
<dbReference type="InterPro" id="IPR007138">
    <property type="entry name" value="ABM_dom"/>
</dbReference>
<dbReference type="OrthoDB" id="287932at2"/>
<accession>A0A0B0IGD6</accession>
<comment type="caution">
    <text evidence="2">The sequence shown here is derived from an EMBL/GenBank/DDBJ whole genome shotgun (WGS) entry which is preliminary data.</text>
</comment>
<dbReference type="eggNOG" id="COG1359">
    <property type="taxonomic scope" value="Bacteria"/>
</dbReference>
<gene>
    <name evidence="2" type="ORF">LQ50_12665</name>
</gene>
<keyword evidence="2" id="KW-0560">Oxidoreductase</keyword>
<dbReference type="RefSeq" id="WP_034629413.1">
    <property type="nucleotide sequence ID" value="NZ_JRJU01000014.1"/>
</dbReference>
<dbReference type="STRING" id="333138.LQ50_12665"/>
<dbReference type="Pfam" id="PF03992">
    <property type="entry name" value="ABM"/>
    <property type="match status" value="1"/>
</dbReference>
<feature type="domain" description="ABM" evidence="1">
    <location>
        <begin position="2"/>
        <end position="91"/>
    </location>
</feature>
<name>A0A0B0IGD6_9BACI</name>
<dbReference type="GO" id="GO:0004497">
    <property type="term" value="F:monooxygenase activity"/>
    <property type="evidence" value="ECO:0007669"/>
    <property type="project" value="UniProtKB-KW"/>
</dbReference>
<protein>
    <submittedName>
        <fullName evidence="2">Monooxygenase</fullName>
    </submittedName>
</protein>
<dbReference type="Proteomes" id="UP000030832">
    <property type="component" value="Unassembled WGS sequence"/>
</dbReference>
<evidence type="ECO:0000259" key="1">
    <source>
        <dbReference type="PROSITE" id="PS51725"/>
    </source>
</evidence>
<dbReference type="PANTHER" id="PTHR33336:SF3">
    <property type="entry name" value="ABM DOMAIN-CONTAINING PROTEIN"/>
    <property type="match status" value="1"/>
</dbReference>
<dbReference type="SUPFAM" id="SSF54909">
    <property type="entry name" value="Dimeric alpha+beta barrel"/>
    <property type="match status" value="1"/>
</dbReference>
<dbReference type="PROSITE" id="PS51725">
    <property type="entry name" value="ABM"/>
    <property type="match status" value="1"/>
</dbReference>
<dbReference type="Gene3D" id="3.30.70.100">
    <property type="match status" value="1"/>
</dbReference>
<reference evidence="2 3" key="1">
    <citation type="submission" date="2014-09" db="EMBL/GenBank/DDBJ databases">
        <title>Genome sequencing and annotation of Bacillus Okhensis strain Kh10-101T.</title>
        <authorList>
            <person name="Prakash J.S."/>
        </authorList>
    </citation>
    <scope>NUCLEOTIDE SEQUENCE [LARGE SCALE GENOMIC DNA]</scope>
    <source>
        <strain evidence="3">Kh10-101T</strain>
    </source>
</reference>
<proteinExistence type="predicted"/>
<dbReference type="EMBL" id="JRJU01000014">
    <property type="protein sequence ID" value="KHF39907.1"/>
    <property type="molecule type" value="Genomic_DNA"/>
</dbReference>
<dbReference type="PANTHER" id="PTHR33336">
    <property type="entry name" value="QUINOL MONOOXYGENASE YGIN-RELATED"/>
    <property type="match status" value="1"/>
</dbReference>
<dbReference type="InterPro" id="IPR011008">
    <property type="entry name" value="Dimeric_a/b-barrel"/>
</dbReference>
<sequence>MVVIHAYLHVLPEKRELFLDHVQDLITNSKAEEGNLTYHLYEDTKEKTKFVMVEEWRDEAAVKFHNQTDHFTNFGTKARDWFATPPQVQQFAISRKY</sequence>
<evidence type="ECO:0000313" key="2">
    <source>
        <dbReference type="EMBL" id="KHF39907.1"/>
    </source>
</evidence>
<keyword evidence="3" id="KW-1185">Reference proteome</keyword>
<dbReference type="AlphaFoldDB" id="A0A0B0IGD6"/>
<keyword evidence="2" id="KW-0503">Monooxygenase</keyword>
<evidence type="ECO:0000313" key="3">
    <source>
        <dbReference type="Proteomes" id="UP000030832"/>
    </source>
</evidence>
<organism evidence="2 3">
    <name type="scientific">Halalkalibacter okhensis</name>
    <dbReference type="NCBI Taxonomy" id="333138"/>
    <lineage>
        <taxon>Bacteria</taxon>
        <taxon>Bacillati</taxon>
        <taxon>Bacillota</taxon>
        <taxon>Bacilli</taxon>
        <taxon>Bacillales</taxon>
        <taxon>Bacillaceae</taxon>
        <taxon>Halalkalibacter</taxon>
    </lineage>
</organism>